<evidence type="ECO:0000259" key="9">
    <source>
        <dbReference type="PROSITE" id="PS51192"/>
    </source>
</evidence>
<comment type="caution">
    <text evidence="11">The sequence shown here is derived from an EMBL/GenBank/DDBJ whole genome shotgun (WGS) entry which is preliminary data.</text>
</comment>
<gene>
    <name evidence="11" type="ORF">HID58_058676</name>
</gene>
<dbReference type="EC" id="3.6.4.13" evidence="1"/>
<dbReference type="PROSITE" id="PS00690">
    <property type="entry name" value="DEAH_ATP_HELICASE"/>
    <property type="match status" value="1"/>
</dbReference>
<dbReference type="SUPFAM" id="SSF50249">
    <property type="entry name" value="Nucleic acid-binding proteins"/>
    <property type="match status" value="1"/>
</dbReference>
<reference evidence="11 12" key="1">
    <citation type="submission" date="2021-05" db="EMBL/GenBank/DDBJ databases">
        <title>Genome Assembly of Synthetic Allotetraploid Brassica napus Reveals Homoeologous Exchanges between Subgenomes.</title>
        <authorList>
            <person name="Davis J.T."/>
        </authorList>
    </citation>
    <scope>NUCLEOTIDE SEQUENCE [LARGE SCALE GENOMIC DNA]</scope>
    <source>
        <strain evidence="12">cv. Da-Ae</strain>
        <tissue evidence="11">Seedling</tissue>
    </source>
</reference>
<dbReference type="Gene3D" id="2.40.50.140">
    <property type="entry name" value="Nucleic acid-binding proteins"/>
    <property type="match status" value="1"/>
</dbReference>
<protein>
    <recommendedName>
        <fullName evidence="1">RNA helicase</fullName>
        <ecNumber evidence="1">3.6.4.13</ecNumber>
    </recommendedName>
</protein>
<evidence type="ECO:0000256" key="2">
    <source>
        <dbReference type="ARBA" id="ARBA00022741"/>
    </source>
</evidence>
<dbReference type="PROSITE" id="PS50126">
    <property type="entry name" value="S1"/>
    <property type="match status" value="1"/>
</dbReference>
<dbReference type="InterPro" id="IPR048333">
    <property type="entry name" value="HA2_WH"/>
</dbReference>
<dbReference type="Pfam" id="PF00575">
    <property type="entry name" value="S1"/>
    <property type="match status" value="1"/>
</dbReference>
<dbReference type="InterPro" id="IPR014001">
    <property type="entry name" value="Helicase_ATP-bd"/>
</dbReference>
<dbReference type="Proteomes" id="UP000824890">
    <property type="component" value="Unassembled WGS sequence"/>
</dbReference>
<evidence type="ECO:0000256" key="5">
    <source>
        <dbReference type="ARBA" id="ARBA00023187"/>
    </source>
</evidence>
<evidence type="ECO:0000313" key="12">
    <source>
        <dbReference type="Proteomes" id="UP000824890"/>
    </source>
</evidence>
<dbReference type="SMART" id="SM00847">
    <property type="entry name" value="HA2"/>
    <property type="match status" value="1"/>
</dbReference>
<keyword evidence="5" id="KW-0507">mRNA processing</keyword>
<dbReference type="PANTHER" id="PTHR18934">
    <property type="entry name" value="ATP-DEPENDENT RNA HELICASE"/>
    <property type="match status" value="1"/>
</dbReference>
<dbReference type="InterPro" id="IPR012340">
    <property type="entry name" value="NA-bd_OB-fold"/>
</dbReference>
<dbReference type="SMART" id="SM00316">
    <property type="entry name" value="S1"/>
    <property type="match status" value="1"/>
</dbReference>
<feature type="region of interest" description="Disordered" evidence="7">
    <location>
        <begin position="1"/>
        <end position="45"/>
    </location>
</feature>
<feature type="domain" description="S1 motif" evidence="8">
    <location>
        <begin position="47"/>
        <end position="124"/>
    </location>
</feature>
<evidence type="ECO:0000256" key="7">
    <source>
        <dbReference type="SAM" id="MobiDB-lite"/>
    </source>
</evidence>
<dbReference type="SUPFAM" id="SSF52540">
    <property type="entry name" value="P-loop containing nucleoside triphosphate hydrolases"/>
    <property type="match status" value="1"/>
</dbReference>
<evidence type="ECO:0000259" key="10">
    <source>
        <dbReference type="PROSITE" id="PS51194"/>
    </source>
</evidence>
<evidence type="ECO:0000256" key="3">
    <source>
        <dbReference type="ARBA" id="ARBA00022801"/>
    </source>
</evidence>
<dbReference type="CDD" id="cd18791">
    <property type="entry name" value="SF2_C_RHA"/>
    <property type="match status" value="1"/>
</dbReference>
<evidence type="ECO:0000256" key="4">
    <source>
        <dbReference type="ARBA" id="ARBA00022840"/>
    </source>
</evidence>
<dbReference type="InterPro" id="IPR049621">
    <property type="entry name" value="S1_DHX8_helicase"/>
</dbReference>
<dbReference type="InterPro" id="IPR027417">
    <property type="entry name" value="P-loop_NTPase"/>
</dbReference>
<evidence type="ECO:0000259" key="8">
    <source>
        <dbReference type="PROSITE" id="PS50126"/>
    </source>
</evidence>
<dbReference type="EMBL" id="JAGKQM010000014">
    <property type="protein sequence ID" value="KAH0882580.1"/>
    <property type="molecule type" value="Genomic_DNA"/>
</dbReference>
<dbReference type="InterPro" id="IPR001650">
    <property type="entry name" value="Helicase_C-like"/>
</dbReference>
<keyword evidence="4" id="KW-0067">ATP-binding</keyword>
<dbReference type="InterPro" id="IPR002464">
    <property type="entry name" value="DNA/RNA_helicase_DEAH_CS"/>
</dbReference>
<dbReference type="InterPro" id="IPR003029">
    <property type="entry name" value="S1_domain"/>
</dbReference>
<keyword evidence="2" id="KW-0547">Nucleotide-binding</keyword>
<dbReference type="Gene3D" id="3.40.50.300">
    <property type="entry name" value="P-loop containing nucleotide triphosphate hydrolases"/>
    <property type="match status" value="2"/>
</dbReference>
<comment type="catalytic activity">
    <reaction evidence="6">
        <text>ATP + H2O = ADP + phosphate + H(+)</text>
        <dbReference type="Rhea" id="RHEA:13065"/>
        <dbReference type="ChEBI" id="CHEBI:15377"/>
        <dbReference type="ChEBI" id="CHEBI:15378"/>
        <dbReference type="ChEBI" id="CHEBI:30616"/>
        <dbReference type="ChEBI" id="CHEBI:43474"/>
        <dbReference type="ChEBI" id="CHEBI:456216"/>
        <dbReference type="EC" id="3.6.4.13"/>
    </reaction>
</comment>
<dbReference type="Pfam" id="PF00270">
    <property type="entry name" value="DEAD"/>
    <property type="match status" value="1"/>
</dbReference>
<name>A0ABQ7ZRF6_BRANA</name>
<dbReference type="PROSITE" id="PS51194">
    <property type="entry name" value="HELICASE_CTER"/>
    <property type="match status" value="1"/>
</dbReference>
<dbReference type="Pfam" id="PF04408">
    <property type="entry name" value="WHD_HA2"/>
    <property type="match status" value="1"/>
</dbReference>
<accession>A0ABQ7ZRF6</accession>
<dbReference type="SMART" id="SM00490">
    <property type="entry name" value="HELICc"/>
    <property type="match status" value="1"/>
</dbReference>
<keyword evidence="12" id="KW-1185">Reference proteome</keyword>
<sequence length="895" mass="101365">KSEEDVGRLKGLAIKVTQREEDRNSGGDDRRDGSGGGGRSDNEPELYQVYKGRVSRVMEFGCFVQFDRFRGKEGLVHVSQMAKESLVKRDMQVYVKVVSGGGKYSLSMKDVDQNTGRDLRRSNPSYRTKVTKTGISGIRIVEESPSRRRPLKKKMSSPDRWEAKQMIASGALKATEFPDYYDEEDGDGMLEVEIEMNEEEPAFLQGQTRYSVVDMSPLKMFKNPQGSLSRAAALQSALTKERREMREQQQRRMIDSIPKDLNRPWEDPMPETGISLRSLEVSDYLLMAACLSGRRMLSGKLPSFGQRRSKLSQRESLPIYKLKKELIQAVDDNQVLVVIGETGSGKTTQVTQYLAEAGYTRKGKIGCTQPRRVAAMSVAKRVAEEFGCRLGEEVGYAIRFEDCTGPDTVIKYMTDGMLLREILIDENLSNYSVIMLDEAHERTIHTDVLFGLLKKLLKRRPDLRLIVTSATLDAEKFSGYFFDCNIFKIPGRSFPVEILYSKQPESDYLDAALITLLQIHLTEPEGDILLFLTGQEEIDSACQSLYEKMKNLGKNVPELIILPVYSALPSEMQSRIFDPPPPGTRKVVVATNIAEASLTIDGIYYVVDPGFAKQNVYNPKQGLESLVITPISQASAKQRAGRAGRTGPGKCYRLYTESAFRNEMPPTSIPEIQRINLGMTTLTMKAILGALDEEGLLTKLGRKMAEFPLEPPLSKMLLGSVDLGCSDEILTMIAMIQTGNIFYRPRDKSKLKQTRRGQSDHLTLLAVYEAWKANNFSGQWCFDNFIQSRSLRRAQDVRKQLLSIMDKYKLDVVSAGKNFTWIRKAITAGFFFHGARKDPQEVTVIDPKWLVELAPRFFKVAYPTHMSKRKRQERIEPLYDRYHEPNSWRLSKRRA</sequence>
<dbReference type="CDD" id="cd05684">
    <property type="entry name" value="S1_DHX8_helicase"/>
    <property type="match status" value="1"/>
</dbReference>
<feature type="domain" description="Helicase ATP-binding" evidence="9">
    <location>
        <begin position="327"/>
        <end position="490"/>
    </location>
</feature>
<evidence type="ECO:0000256" key="1">
    <source>
        <dbReference type="ARBA" id="ARBA00012552"/>
    </source>
</evidence>
<keyword evidence="5" id="KW-0508">mRNA splicing</keyword>
<dbReference type="InterPro" id="IPR011545">
    <property type="entry name" value="DEAD/DEAH_box_helicase_dom"/>
</dbReference>
<dbReference type="PROSITE" id="PS51192">
    <property type="entry name" value="HELICASE_ATP_BIND_1"/>
    <property type="match status" value="1"/>
</dbReference>
<dbReference type="InterPro" id="IPR007502">
    <property type="entry name" value="Helicase-assoc_dom"/>
</dbReference>
<feature type="non-terminal residue" evidence="11">
    <location>
        <position position="1"/>
    </location>
</feature>
<dbReference type="PANTHER" id="PTHR18934:SF85">
    <property type="entry name" value="ATP-DEPENDENT RNA HELICASE DHX8"/>
    <property type="match status" value="1"/>
</dbReference>
<dbReference type="Gene3D" id="1.20.120.1080">
    <property type="match status" value="1"/>
</dbReference>
<dbReference type="Pfam" id="PF21010">
    <property type="entry name" value="HA2_C"/>
    <property type="match status" value="1"/>
</dbReference>
<organism evidence="11 12">
    <name type="scientific">Brassica napus</name>
    <name type="common">Rape</name>
    <dbReference type="NCBI Taxonomy" id="3708"/>
    <lineage>
        <taxon>Eukaryota</taxon>
        <taxon>Viridiplantae</taxon>
        <taxon>Streptophyta</taxon>
        <taxon>Embryophyta</taxon>
        <taxon>Tracheophyta</taxon>
        <taxon>Spermatophyta</taxon>
        <taxon>Magnoliopsida</taxon>
        <taxon>eudicotyledons</taxon>
        <taxon>Gunneridae</taxon>
        <taxon>Pentapetalae</taxon>
        <taxon>rosids</taxon>
        <taxon>malvids</taxon>
        <taxon>Brassicales</taxon>
        <taxon>Brassicaceae</taxon>
        <taxon>Brassiceae</taxon>
        <taxon>Brassica</taxon>
    </lineage>
</organism>
<dbReference type="SMART" id="SM00487">
    <property type="entry name" value="DEXDc"/>
    <property type="match status" value="1"/>
</dbReference>
<feature type="domain" description="Helicase C-terminal" evidence="10">
    <location>
        <begin position="515"/>
        <end position="688"/>
    </location>
</feature>
<proteinExistence type="predicted"/>
<dbReference type="Pfam" id="PF00271">
    <property type="entry name" value="Helicase_C"/>
    <property type="match status" value="1"/>
</dbReference>
<feature type="compositionally biased region" description="Basic and acidic residues" evidence="7">
    <location>
        <begin position="17"/>
        <end position="33"/>
    </location>
</feature>
<evidence type="ECO:0000313" key="11">
    <source>
        <dbReference type="EMBL" id="KAH0882580.1"/>
    </source>
</evidence>
<evidence type="ECO:0000256" key="6">
    <source>
        <dbReference type="ARBA" id="ARBA00047984"/>
    </source>
</evidence>
<keyword evidence="3" id="KW-0378">Hydrolase</keyword>